<keyword evidence="6" id="KW-0472">Membrane</keyword>
<evidence type="ECO:0000313" key="7">
    <source>
        <dbReference type="EMBL" id="RFU24689.1"/>
    </source>
</evidence>
<accession>A0A3E2GU96</accession>
<evidence type="ECO:0000256" key="4">
    <source>
        <dbReference type="ARBA" id="ARBA00023004"/>
    </source>
</evidence>
<dbReference type="PRINTS" id="PR00385">
    <property type="entry name" value="P450"/>
</dbReference>
<dbReference type="InterPro" id="IPR001128">
    <property type="entry name" value="Cyt_P450"/>
</dbReference>
<dbReference type="InterPro" id="IPR050121">
    <property type="entry name" value="Cytochrome_P450_monoxygenase"/>
</dbReference>
<organism evidence="7 8">
    <name type="scientific">Scytalidium lignicola</name>
    <name type="common">Hyphomycete</name>
    <dbReference type="NCBI Taxonomy" id="5539"/>
    <lineage>
        <taxon>Eukaryota</taxon>
        <taxon>Fungi</taxon>
        <taxon>Dikarya</taxon>
        <taxon>Ascomycota</taxon>
        <taxon>Pezizomycotina</taxon>
        <taxon>Leotiomycetes</taxon>
        <taxon>Leotiomycetes incertae sedis</taxon>
        <taxon>Scytalidium</taxon>
    </lineage>
</organism>
<feature type="non-terminal residue" evidence="7">
    <location>
        <position position="1"/>
    </location>
</feature>
<feature type="non-terminal residue" evidence="7">
    <location>
        <position position="437"/>
    </location>
</feature>
<dbReference type="InterPro" id="IPR002401">
    <property type="entry name" value="Cyt_P450_E_grp-I"/>
</dbReference>
<keyword evidence="3 5" id="KW-0479">Metal-binding</keyword>
<dbReference type="GO" id="GO:0004497">
    <property type="term" value="F:monooxygenase activity"/>
    <property type="evidence" value="ECO:0007669"/>
    <property type="project" value="InterPro"/>
</dbReference>
<dbReference type="GO" id="GO:0020037">
    <property type="term" value="F:heme binding"/>
    <property type="evidence" value="ECO:0007669"/>
    <property type="project" value="InterPro"/>
</dbReference>
<comment type="caution">
    <text evidence="7">The sequence shown here is derived from an EMBL/GenBank/DDBJ whole genome shotgun (WGS) entry which is preliminary data.</text>
</comment>
<sequence length="437" mass="50486">MDKLCVSGQQSSPLQILRRSEIFMEPAEAKEYDVSAVPVRGIVGKALFSSRHVEWHDRNRRLVNSAFSMTQAIRYEPWVNENITLFIEQMRNRFVAKTELGATMNLMEWATYFAFEGIHVITFGERVGYIEEGRDVNGVIANVKRMVDWFLYTSRVTIIDQLTLKNPIFLWLNKHGWFDPPNPFMPILKHQFFERQEHWKGIKGRPADRDTLNDLFLKTQQEHPEVTDFRPITHSMSVVGAGVEATAITICSIFYSLLKNRRCYTKLKEELNSQLGDSTDISFTVAQSLPYLNAVIHESMRCHMVTRLPFTRETPADGLTICGIWVLPGISVGVYEPVVHRNKEIFGDDVDVFRPERWLDDKEKAKQMANTLFHFGYGKYSCLGNNIARLEILKLIQSVLREFDLSLVEPDKDWILENGAFSPPVELKIKLQPRNLR</sequence>
<evidence type="ECO:0000256" key="6">
    <source>
        <dbReference type="SAM" id="Phobius"/>
    </source>
</evidence>
<proteinExistence type="inferred from homology"/>
<dbReference type="GO" id="GO:0016705">
    <property type="term" value="F:oxidoreductase activity, acting on paired donors, with incorporation or reduction of molecular oxygen"/>
    <property type="evidence" value="ECO:0007669"/>
    <property type="project" value="InterPro"/>
</dbReference>
<dbReference type="OrthoDB" id="3934656at2759"/>
<dbReference type="PANTHER" id="PTHR24305">
    <property type="entry name" value="CYTOCHROME P450"/>
    <property type="match status" value="1"/>
</dbReference>
<evidence type="ECO:0000256" key="3">
    <source>
        <dbReference type="ARBA" id="ARBA00022723"/>
    </source>
</evidence>
<dbReference type="EMBL" id="NCSJ02000413">
    <property type="protein sequence ID" value="RFU24689.1"/>
    <property type="molecule type" value="Genomic_DNA"/>
</dbReference>
<dbReference type="SUPFAM" id="SSF48264">
    <property type="entry name" value="Cytochrome P450"/>
    <property type="match status" value="1"/>
</dbReference>
<dbReference type="AlphaFoldDB" id="A0A3E2GU96"/>
<dbReference type="PRINTS" id="PR00463">
    <property type="entry name" value="EP450I"/>
</dbReference>
<protein>
    <recommendedName>
        <fullName evidence="9">Cytochrome P450</fullName>
    </recommendedName>
</protein>
<keyword evidence="8" id="KW-1185">Reference proteome</keyword>
<gene>
    <name evidence="7" type="ORF">B7463_g11642</name>
</gene>
<feature type="transmembrane region" description="Helical" evidence="6">
    <location>
        <begin position="238"/>
        <end position="258"/>
    </location>
</feature>
<reference evidence="7 8" key="1">
    <citation type="submission" date="2018-05" db="EMBL/GenBank/DDBJ databases">
        <title>Draft genome sequence of Scytalidium lignicola DSM 105466, a ubiquitous saprotrophic fungus.</title>
        <authorList>
            <person name="Buettner E."/>
            <person name="Gebauer A.M."/>
            <person name="Hofrichter M."/>
            <person name="Liers C."/>
            <person name="Kellner H."/>
        </authorList>
    </citation>
    <scope>NUCLEOTIDE SEQUENCE [LARGE SCALE GENOMIC DNA]</scope>
    <source>
        <strain evidence="7 8">DSM 105466</strain>
    </source>
</reference>
<dbReference type="Proteomes" id="UP000258309">
    <property type="component" value="Unassembled WGS sequence"/>
</dbReference>
<evidence type="ECO:0000256" key="2">
    <source>
        <dbReference type="ARBA" id="ARBA00010617"/>
    </source>
</evidence>
<evidence type="ECO:0000256" key="1">
    <source>
        <dbReference type="ARBA" id="ARBA00001971"/>
    </source>
</evidence>
<keyword evidence="5" id="KW-0349">Heme</keyword>
<evidence type="ECO:0000256" key="5">
    <source>
        <dbReference type="PIRSR" id="PIRSR602401-1"/>
    </source>
</evidence>
<evidence type="ECO:0000313" key="8">
    <source>
        <dbReference type="Proteomes" id="UP000258309"/>
    </source>
</evidence>
<dbReference type="STRING" id="5539.A0A3E2GU96"/>
<dbReference type="GO" id="GO:0005506">
    <property type="term" value="F:iron ion binding"/>
    <property type="evidence" value="ECO:0007669"/>
    <property type="project" value="InterPro"/>
</dbReference>
<comment type="cofactor">
    <cofactor evidence="1 5">
        <name>heme</name>
        <dbReference type="ChEBI" id="CHEBI:30413"/>
    </cofactor>
</comment>
<keyword evidence="4 5" id="KW-0408">Iron</keyword>
<keyword evidence="6" id="KW-1133">Transmembrane helix</keyword>
<dbReference type="Gene3D" id="1.10.630.10">
    <property type="entry name" value="Cytochrome P450"/>
    <property type="match status" value="1"/>
</dbReference>
<comment type="similarity">
    <text evidence="2">Belongs to the cytochrome P450 family.</text>
</comment>
<dbReference type="Pfam" id="PF00067">
    <property type="entry name" value="p450"/>
    <property type="match status" value="1"/>
</dbReference>
<dbReference type="PANTHER" id="PTHR24305:SF232">
    <property type="entry name" value="P450, PUTATIVE (EUROFUNG)-RELATED"/>
    <property type="match status" value="1"/>
</dbReference>
<evidence type="ECO:0008006" key="9">
    <source>
        <dbReference type="Google" id="ProtNLM"/>
    </source>
</evidence>
<feature type="binding site" description="axial binding residue" evidence="5">
    <location>
        <position position="382"/>
    </location>
    <ligand>
        <name>heme</name>
        <dbReference type="ChEBI" id="CHEBI:30413"/>
    </ligand>
    <ligandPart>
        <name>Fe</name>
        <dbReference type="ChEBI" id="CHEBI:18248"/>
    </ligandPart>
</feature>
<name>A0A3E2GU96_SCYLI</name>
<keyword evidence="6" id="KW-0812">Transmembrane</keyword>
<dbReference type="InterPro" id="IPR036396">
    <property type="entry name" value="Cyt_P450_sf"/>
</dbReference>